<keyword evidence="3" id="KW-1185">Reference proteome</keyword>
<evidence type="ECO:0000313" key="1">
    <source>
        <dbReference type="EMBL" id="VDN58457.1"/>
    </source>
</evidence>
<dbReference type="EMBL" id="UYYG01001168">
    <property type="protein sequence ID" value="VDN58457.1"/>
    <property type="molecule type" value="Genomic_DNA"/>
</dbReference>
<gene>
    <name evidence="1" type="ORF">DME_LOCUS8430</name>
</gene>
<dbReference type="Proteomes" id="UP000038040">
    <property type="component" value="Unplaced"/>
</dbReference>
<accession>A0A0N4UBG9</accession>
<name>A0A0N4UBG9_DRAME</name>
<evidence type="ECO:0000313" key="2">
    <source>
        <dbReference type="Proteomes" id="UP000038040"/>
    </source>
</evidence>
<reference evidence="1 3" key="2">
    <citation type="submission" date="2018-11" db="EMBL/GenBank/DDBJ databases">
        <authorList>
            <consortium name="Pathogen Informatics"/>
        </authorList>
    </citation>
    <scope>NUCLEOTIDE SEQUENCE [LARGE SCALE GENOMIC DNA]</scope>
</reference>
<dbReference type="Proteomes" id="UP000274756">
    <property type="component" value="Unassembled WGS sequence"/>
</dbReference>
<organism evidence="2 4">
    <name type="scientific">Dracunculus medinensis</name>
    <name type="common">Guinea worm</name>
    <dbReference type="NCBI Taxonomy" id="318479"/>
    <lineage>
        <taxon>Eukaryota</taxon>
        <taxon>Metazoa</taxon>
        <taxon>Ecdysozoa</taxon>
        <taxon>Nematoda</taxon>
        <taxon>Chromadorea</taxon>
        <taxon>Rhabditida</taxon>
        <taxon>Spirurina</taxon>
        <taxon>Dracunculoidea</taxon>
        <taxon>Dracunculidae</taxon>
        <taxon>Dracunculus</taxon>
    </lineage>
</organism>
<evidence type="ECO:0000313" key="3">
    <source>
        <dbReference type="Proteomes" id="UP000274756"/>
    </source>
</evidence>
<sequence length="72" mass="7803">STGISTVNSGCLNKTDKGVPIDACDEVKSSLPGSSTEFIERICTCSRDFCNFSSHKSFSSVLLLFISFNLFL</sequence>
<dbReference type="WBParaSite" id="DME_0000454701-mRNA-1">
    <property type="protein sequence ID" value="DME_0000454701-mRNA-1"/>
    <property type="gene ID" value="DME_0000454701"/>
</dbReference>
<dbReference type="AlphaFoldDB" id="A0A0N4UBG9"/>
<proteinExistence type="predicted"/>
<reference evidence="4" key="1">
    <citation type="submission" date="2017-02" db="UniProtKB">
        <authorList>
            <consortium name="WormBaseParasite"/>
        </authorList>
    </citation>
    <scope>IDENTIFICATION</scope>
</reference>
<evidence type="ECO:0000313" key="4">
    <source>
        <dbReference type="WBParaSite" id="DME_0000454701-mRNA-1"/>
    </source>
</evidence>
<protein>
    <submittedName>
        <fullName evidence="4">Protein quiver</fullName>
    </submittedName>
</protein>